<keyword evidence="6" id="KW-0699">rRNA-binding</keyword>
<dbReference type="RefSeq" id="WP_252663000.1">
    <property type="nucleotide sequence ID" value="NZ_CP098611.1"/>
</dbReference>
<dbReference type="SUPFAM" id="SSF69065">
    <property type="entry name" value="RNase III domain-like"/>
    <property type="match status" value="1"/>
</dbReference>
<dbReference type="PANTHER" id="PTHR34276">
    <property type="entry name" value="MINI-RIBONUCLEASE 3"/>
    <property type="match status" value="1"/>
</dbReference>
<gene>
    <name evidence="6" type="primary">mrnC</name>
    <name evidence="8" type="ORF">NEA10_19475</name>
</gene>
<protein>
    <recommendedName>
        <fullName evidence="6">Mini-ribonuclease 3</fullName>
        <shortName evidence="6">Mini-3</shortName>
        <shortName evidence="6">Mini-RNase 3</shortName>
        <ecNumber evidence="6">3.1.26.-</ecNumber>
    </recommendedName>
    <alternativeName>
        <fullName evidence="6">Mini-RNase III</fullName>
        <shortName evidence="6">Mini-III</shortName>
    </alternativeName>
</protein>
<accession>A0ABY5APZ5</accession>
<dbReference type="InterPro" id="IPR036389">
    <property type="entry name" value="RNase_III_sf"/>
</dbReference>
<evidence type="ECO:0000256" key="2">
    <source>
        <dbReference type="ARBA" id="ARBA00022552"/>
    </source>
</evidence>
<comment type="similarity">
    <text evidence="6">Belongs to the MrnC RNase family.</text>
</comment>
<sequence length="128" mass="15280">MLQKSLTPQQLRQLSPTSLAYVGDAVYELYVRQRYLFPPRRTHRYHQQVVAQVRAERQAEQLRLIQRDLTDEERDVIRRGRNATTRPPKRLDPKIYQEATGLEALIGYLYLTDSERLFELLSRFNFED</sequence>
<dbReference type="HAMAP" id="MF_01468">
    <property type="entry name" value="RNase_Mini_III"/>
    <property type="match status" value="1"/>
</dbReference>
<dbReference type="InterPro" id="IPR008226">
    <property type="entry name" value="Mini3_fam"/>
</dbReference>
<dbReference type="SMART" id="SM00535">
    <property type="entry name" value="RIBOc"/>
    <property type="match status" value="1"/>
</dbReference>
<evidence type="ECO:0000256" key="4">
    <source>
        <dbReference type="ARBA" id="ARBA00022759"/>
    </source>
</evidence>
<comment type="subcellular location">
    <subcellularLocation>
        <location evidence="6">Cytoplasm</location>
    </subcellularLocation>
</comment>
<evidence type="ECO:0000256" key="6">
    <source>
        <dbReference type="HAMAP-Rule" id="MF_01468"/>
    </source>
</evidence>
<dbReference type="PIRSF" id="PIRSF005520">
    <property type="entry name" value="UCP005520"/>
    <property type="match status" value="1"/>
</dbReference>
<keyword evidence="6" id="KW-0694">RNA-binding</keyword>
<proteinExistence type="inferred from homology"/>
<keyword evidence="1 6" id="KW-0690">Ribosome biogenesis</keyword>
<evidence type="ECO:0000256" key="3">
    <source>
        <dbReference type="ARBA" id="ARBA00022722"/>
    </source>
</evidence>
<dbReference type="InterPro" id="IPR000999">
    <property type="entry name" value="RNase_III_dom"/>
</dbReference>
<keyword evidence="4 6" id="KW-0255">Endonuclease</keyword>
<comment type="subunit">
    <text evidence="6">Homodimer.</text>
</comment>
<keyword evidence="5 6" id="KW-0378">Hydrolase</keyword>
<dbReference type="EMBL" id="CP098611">
    <property type="protein sequence ID" value="USR90976.1"/>
    <property type="molecule type" value="Genomic_DNA"/>
</dbReference>
<evidence type="ECO:0000259" key="7">
    <source>
        <dbReference type="SMART" id="SM00535"/>
    </source>
</evidence>
<keyword evidence="6" id="KW-0963">Cytoplasm</keyword>
<evidence type="ECO:0000313" key="8">
    <source>
        <dbReference type="EMBL" id="USR90976.1"/>
    </source>
</evidence>
<name>A0ABY5APZ5_9CYAN</name>
<comment type="function">
    <text evidence="6">Involved in correct processing of both the 5' and 3' ends of 23S rRNA precursor. Processes 30S rRNA precursor transcript even in absence of ribonuclease 3 (Rnc); Rnc processes 30S rRNA into smaller rRNA precursors.</text>
</comment>
<evidence type="ECO:0000313" key="9">
    <source>
        <dbReference type="Proteomes" id="UP001056708"/>
    </source>
</evidence>
<dbReference type="Proteomes" id="UP001056708">
    <property type="component" value="Chromosome"/>
</dbReference>
<dbReference type="EC" id="3.1.26.-" evidence="6"/>
<dbReference type="PANTHER" id="PTHR34276:SF1">
    <property type="entry name" value="MINI-RIBONUCLEASE 3"/>
    <property type="match status" value="1"/>
</dbReference>
<keyword evidence="2 6" id="KW-0698">rRNA processing</keyword>
<organism evidence="8 9">
    <name type="scientific">Phormidium yuhuli AB48</name>
    <dbReference type="NCBI Taxonomy" id="2940671"/>
    <lineage>
        <taxon>Bacteria</taxon>
        <taxon>Bacillati</taxon>
        <taxon>Cyanobacteriota</taxon>
        <taxon>Cyanophyceae</taxon>
        <taxon>Oscillatoriophycideae</taxon>
        <taxon>Oscillatoriales</taxon>
        <taxon>Oscillatoriaceae</taxon>
        <taxon>Phormidium</taxon>
        <taxon>Phormidium yuhuli</taxon>
    </lineage>
</organism>
<evidence type="ECO:0000256" key="1">
    <source>
        <dbReference type="ARBA" id="ARBA00022517"/>
    </source>
</evidence>
<keyword evidence="3 6" id="KW-0540">Nuclease</keyword>
<keyword evidence="6" id="KW-0460">Magnesium</keyword>
<reference evidence="8" key="1">
    <citation type="submission" date="2022-06" db="EMBL/GenBank/DDBJ databases">
        <title>Genome sequence of Phormidium yuhuli AB48 isolated from an industrial photobioreactor environment.</title>
        <authorList>
            <person name="Qiu Y."/>
            <person name="Noonan A.J.C."/>
            <person name="Dofher K."/>
            <person name="Koch M."/>
            <person name="Kieft B."/>
            <person name="Lin X."/>
            <person name="Ziels R.M."/>
            <person name="Hallam S.J."/>
        </authorList>
    </citation>
    <scope>NUCLEOTIDE SEQUENCE</scope>
    <source>
        <strain evidence="8">AB48</strain>
    </source>
</reference>
<evidence type="ECO:0000256" key="5">
    <source>
        <dbReference type="ARBA" id="ARBA00022801"/>
    </source>
</evidence>
<dbReference type="Gene3D" id="1.10.1520.10">
    <property type="entry name" value="Ribonuclease III domain"/>
    <property type="match status" value="1"/>
</dbReference>
<feature type="active site" evidence="6">
    <location>
        <position position="24"/>
    </location>
</feature>
<dbReference type="Pfam" id="PF00636">
    <property type="entry name" value="Ribonuclease_3"/>
    <property type="match status" value="1"/>
</dbReference>
<feature type="domain" description="RNase III" evidence="7">
    <location>
        <begin position="2"/>
        <end position="127"/>
    </location>
</feature>
<comment type="cofactor">
    <cofactor evidence="6">
        <name>Mg(2+)</name>
        <dbReference type="ChEBI" id="CHEBI:18420"/>
    </cofactor>
</comment>
<keyword evidence="9" id="KW-1185">Reference proteome</keyword>